<keyword evidence="2" id="KW-1185">Reference proteome</keyword>
<dbReference type="Pfam" id="PF19649">
    <property type="entry name" value="DUF6152"/>
    <property type="match status" value="1"/>
</dbReference>
<dbReference type="AlphaFoldDB" id="A0A0C4WTA2"/>
<dbReference type="Proteomes" id="UP000068210">
    <property type="component" value="Chromosome"/>
</dbReference>
<dbReference type="KEGG" id="acx:Achr_34400"/>
<evidence type="ECO:0000313" key="1">
    <source>
        <dbReference type="EMBL" id="AJE22845.1"/>
    </source>
</evidence>
<gene>
    <name evidence="1" type="ORF">Achr_34400</name>
</gene>
<dbReference type="HOGENOM" id="CLU_138536_1_0_6"/>
<accession>A0A0C4WTA2</accession>
<proteinExistence type="predicted"/>
<dbReference type="STRING" id="1328314.Achr_34400"/>
<dbReference type="InterPro" id="IPR046150">
    <property type="entry name" value="DUF6152"/>
</dbReference>
<protein>
    <submittedName>
        <fullName evidence="1">Uncharacterized protein</fullName>
    </submittedName>
</protein>
<reference evidence="1 2" key="1">
    <citation type="journal article" date="2015" name="PLoS ONE">
        <title>Azotobacter Genomes: The Genome of Azotobacter chroococcum NCIMB 8003 (ATCC 4412).</title>
        <authorList>
            <person name="Robson R.L."/>
            <person name="Jones R."/>
            <person name="Robson R.M."/>
            <person name="Schwartz A."/>
            <person name="Richardson T.H."/>
        </authorList>
    </citation>
    <scope>NUCLEOTIDE SEQUENCE [LARGE SCALE GENOMIC DNA]</scope>
    <source>
        <strain evidence="1 2">NCIMB 8003</strain>
    </source>
</reference>
<organism evidence="1 2">
    <name type="scientific">Azotobacter chroococcum NCIMB 8003</name>
    <dbReference type="NCBI Taxonomy" id="1328314"/>
    <lineage>
        <taxon>Bacteria</taxon>
        <taxon>Pseudomonadati</taxon>
        <taxon>Pseudomonadota</taxon>
        <taxon>Gammaproteobacteria</taxon>
        <taxon>Pseudomonadales</taxon>
        <taxon>Pseudomonadaceae</taxon>
        <taxon>Azotobacter</taxon>
    </lineage>
</organism>
<sequence>MVLGSPLLRTKVPIMHNNRLLLVLLLALLLSAALILGASMGLASPGWDSYDTGQRLTIEAPLKQVLYRSPQTEVRVDYRGEEWKVVLGPSSRLLSRGVIKNDLRPGRPVILVGHPHKDGSAEMRAERLILDGRTLELR</sequence>
<evidence type="ECO:0000313" key="2">
    <source>
        <dbReference type="Proteomes" id="UP000068210"/>
    </source>
</evidence>
<name>A0A0C4WTA2_9GAMM</name>
<dbReference type="EMBL" id="CP010415">
    <property type="protein sequence ID" value="AJE22845.1"/>
    <property type="molecule type" value="Genomic_DNA"/>
</dbReference>